<proteinExistence type="predicted"/>
<name>A0A7U3Q034_EPIFF</name>
<protein>
    <recommendedName>
        <fullName evidence="1">Ubiquitin 3 binding protein But2 C-terminal domain-containing protein</fullName>
    </recommendedName>
</protein>
<feature type="domain" description="Ubiquitin 3 binding protein But2 C-terminal" evidence="1">
    <location>
        <begin position="33"/>
        <end position="73"/>
    </location>
</feature>
<dbReference type="AlphaFoldDB" id="A0A7U3Q034"/>
<dbReference type="EMBL" id="CP031389">
    <property type="protein sequence ID" value="QPH10772.1"/>
    <property type="molecule type" value="Genomic_DNA"/>
</dbReference>
<sequence>MAPYEFPCFIVTVDNSSPDKAAGASYFGESSSFFPDQSQLDTSSYTFSGDGKIDFSLLNGPASTSTNNKPGKKLYITKC</sequence>
<keyword evidence="3" id="KW-1185">Reference proteome</keyword>
<dbReference type="OrthoDB" id="4657524at2759"/>
<dbReference type="InterPro" id="IPR018620">
    <property type="entry name" value="Ubiquitin3-bd_protein_But2_C"/>
</dbReference>
<evidence type="ECO:0000259" key="1">
    <source>
        <dbReference type="Pfam" id="PF09792"/>
    </source>
</evidence>
<evidence type="ECO:0000313" key="3">
    <source>
        <dbReference type="Proteomes" id="UP000594364"/>
    </source>
</evidence>
<dbReference type="Pfam" id="PF09792">
    <property type="entry name" value="But2"/>
    <property type="match status" value="1"/>
</dbReference>
<accession>A0A7U3Q034</accession>
<organism evidence="2 3">
    <name type="scientific">Epichloe festucae (strain Fl1)</name>
    <dbReference type="NCBI Taxonomy" id="877507"/>
    <lineage>
        <taxon>Eukaryota</taxon>
        <taxon>Fungi</taxon>
        <taxon>Dikarya</taxon>
        <taxon>Ascomycota</taxon>
        <taxon>Pezizomycotina</taxon>
        <taxon>Sordariomycetes</taxon>
        <taxon>Hypocreomycetidae</taxon>
        <taxon>Hypocreales</taxon>
        <taxon>Clavicipitaceae</taxon>
        <taxon>Epichloe</taxon>
    </lineage>
</organism>
<dbReference type="Proteomes" id="UP000594364">
    <property type="component" value="Chromosome 5"/>
</dbReference>
<dbReference type="PANTHER" id="PTHR39613:SF1">
    <property type="entry name" value="ANCHORED CELL WALL PROTEIN, PUTATIVE (AFU_ORTHOLOGUE AFUA_4G08960)-RELATED"/>
    <property type="match status" value="1"/>
</dbReference>
<dbReference type="PANTHER" id="PTHR39613">
    <property type="entry name" value="ANCHORED CELL WALL PROTEIN, PUTATIVE (AFU_ORTHOLOGUE AFUA_4G08960)-RELATED"/>
    <property type="match status" value="1"/>
</dbReference>
<reference evidence="2 3" key="1">
    <citation type="journal article" date="2018" name="PLoS Genet.">
        <title>Repeat elements organise 3D genome structure and mediate transcription in the filamentous fungus Epichloe festucae.</title>
        <authorList>
            <person name="Winter D.J."/>
            <person name="Ganley A.R.D."/>
            <person name="Young C.A."/>
            <person name="Liachko I."/>
            <person name="Schardl C.L."/>
            <person name="Dupont P.Y."/>
            <person name="Berry D."/>
            <person name="Ram A."/>
            <person name="Scott B."/>
            <person name="Cox M.P."/>
        </authorList>
    </citation>
    <scope>NUCLEOTIDE SEQUENCE [LARGE SCALE GENOMIC DNA]</scope>
    <source>
        <strain evidence="2 3">Fl1</strain>
    </source>
</reference>
<gene>
    <name evidence="2" type="ORF">C2857_002257</name>
</gene>
<evidence type="ECO:0000313" key="2">
    <source>
        <dbReference type="EMBL" id="QPH10772.1"/>
    </source>
</evidence>